<gene>
    <name evidence="1" type="ORF">SAMN04487956_11871</name>
</gene>
<dbReference type="GO" id="GO:0016787">
    <property type="term" value="F:hydrolase activity"/>
    <property type="evidence" value="ECO:0007669"/>
    <property type="project" value="UniProtKB-KW"/>
</dbReference>
<dbReference type="InterPro" id="IPR002808">
    <property type="entry name" value="AdoCbi_amidolase"/>
</dbReference>
<protein>
    <submittedName>
        <fullName evidence="1">Adenosylcobinamide amidohydrolase</fullName>
    </submittedName>
</protein>
<name>A0A1I7ALZ4_9GAMM</name>
<reference evidence="1 2" key="1">
    <citation type="submission" date="2016-10" db="EMBL/GenBank/DDBJ databases">
        <authorList>
            <person name="de Groot N.N."/>
        </authorList>
    </citation>
    <scope>NUCLEOTIDE SEQUENCE [LARGE SCALE GENOMIC DNA]</scope>
    <source>
        <strain evidence="1 2">CGMCC 1.6493</strain>
    </source>
</reference>
<evidence type="ECO:0000313" key="2">
    <source>
        <dbReference type="Proteomes" id="UP000199594"/>
    </source>
</evidence>
<keyword evidence="1" id="KW-0378">Hydrolase</keyword>
<dbReference type="RefSeq" id="WP_245781519.1">
    <property type="nucleotide sequence ID" value="NZ_FPAQ01000018.1"/>
</dbReference>
<dbReference type="EMBL" id="FPAQ01000018">
    <property type="protein sequence ID" value="SFT75981.1"/>
    <property type="molecule type" value="Genomic_DNA"/>
</dbReference>
<dbReference type="PANTHER" id="PTHR35336">
    <property type="entry name" value="ADENOSYLCOBINAMIDE AMIDOHYDROLASE"/>
    <property type="match status" value="1"/>
</dbReference>
<evidence type="ECO:0000313" key="1">
    <source>
        <dbReference type="EMBL" id="SFT75981.1"/>
    </source>
</evidence>
<dbReference type="AlphaFoldDB" id="A0A1I7ALZ4"/>
<dbReference type="InterPro" id="IPR052209">
    <property type="entry name" value="CbiZ"/>
</dbReference>
<organism evidence="1 2">
    <name type="scientific">Halomonas saccharevitans</name>
    <dbReference type="NCBI Taxonomy" id="416872"/>
    <lineage>
        <taxon>Bacteria</taxon>
        <taxon>Pseudomonadati</taxon>
        <taxon>Pseudomonadota</taxon>
        <taxon>Gammaproteobacteria</taxon>
        <taxon>Oceanospirillales</taxon>
        <taxon>Halomonadaceae</taxon>
        <taxon>Halomonas</taxon>
    </lineage>
</organism>
<dbReference type="PANTHER" id="PTHR35336:SF5">
    <property type="entry name" value="ADENOSYLCOBINAMIDE AMIDOHYDROLASE"/>
    <property type="match status" value="1"/>
</dbReference>
<sequence>MAISLTAATRPSVRPSYPYRCDLAFGDGLALSVDAGCVHFHHATPLRTLSSALVGEGFSGSGHFCNFHVDKDYAGHAPRADLLDWLARCGLDGEQSVAMMTAVSPAHLALEAADAGERSVLAAVTAGVGNAVDITAPALGDPRPVVGTINILVFIDGHLDDGAMVNAVQSVTEAKVQALGSWGVRDSHTGTPATGTSTDCLAIAATQRGDPTPYAGSGTRLGRAIGDAVYRAVLASLAMTEEAR</sequence>
<accession>A0A1I7ALZ4</accession>
<dbReference type="Proteomes" id="UP000199594">
    <property type="component" value="Unassembled WGS sequence"/>
</dbReference>
<dbReference type="Pfam" id="PF01955">
    <property type="entry name" value="CbiZ"/>
    <property type="match status" value="1"/>
</dbReference>
<proteinExistence type="predicted"/>